<evidence type="ECO:0000313" key="2">
    <source>
        <dbReference type="EMBL" id="KAG8089636.1"/>
    </source>
</evidence>
<gene>
    <name evidence="2" type="ORF">GUJ93_ZPchr0011g28022</name>
</gene>
<feature type="signal peptide" evidence="1">
    <location>
        <begin position="1"/>
        <end position="23"/>
    </location>
</feature>
<evidence type="ECO:0000256" key="1">
    <source>
        <dbReference type="SAM" id="SignalP"/>
    </source>
</evidence>
<evidence type="ECO:0000313" key="3">
    <source>
        <dbReference type="Proteomes" id="UP000729402"/>
    </source>
</evidence>
<reference evidence="2" key="1">
    <citation type="journal article" date="2021" name="bioRxiv">
        <title>Whole Genome Assembly and Annotation of Northern Wild Rice, Zizania palustris L., Supports a Whole Genome Duplication in the Zizania Genus.</title>
        <authorList>
            <person name="Haas M."/>
            <person name="Kono T."/>
            <person name="Macchietto M."/>
            <person name="Millas R."/>
            <person name="McGilp L."/>
            <person name="Shao M."/>
            <person name="Duquette J."/>
            <person name="Hirsch C.N."/>
            <person name="Kimball J."/>
        </authorList>
    </citation>
    <scope>NUCLEOTIDE SEQUENCE</scope>
    <source>
        <tissue evidence="2">Fresh leaf tissue</tissue>
    </source>
</reference>
<feature type="chain" id="PRO_5035172954" evidence="1">
    <location>
        <begin position="24"/>
        <end position="324"/>
    </location>
</feature>
<name>A0A8J6BPT3_ZIZPA</name>
<dbReference type="OrthoDB" id="270584at2759"/>
<keyword evidence="3" id="KW-1185">Reference proteome</keyword>
<dbReference type="EMBL" id="JAAALK010000081">
    <property type="protein sequence ID" value="KAG8089636.1"/>
    <property type="molecule type" value="Genomic_DNA"/>
</dbReference>
<accession>A0A8J6BPT3</accession>
<dbReference type="InterPro" id="IPR018108">
    <property type="entry name" value="MCP_transmembrane"/>
</dbReference>
<protein>
    <submittedName>
        <fullName evidence="2">Uncharacterized protein</fullName>
    </submittedName>
</protein>
<dbReference type="Proteomes" id="UP000729402">
    <property type="component" value="Unassembled WGS sequence"/>
</dbReference>
<reference evidence="2" key="2">
    <citation type="submission" date="2021-02" db="EMBL/GenBank/DDBJ databases">
        <authorList>
            <person name="Kimball J.A."/>
            <person name="Haas M.W."/>
            <person name="Macchietto M."/>
            <person name="Kono T."/>
            <person name="Duquette J."/>
            <person name="Shao M."/>
        </authorList>
    </citation>
    <scope>NUCLEOTIDE SEQUENCE</scope>
    <source>
        <tissue evidence="2">Fresh leaf tissue</tissue>
    </source>
</reference>
<sequence>MTKVQICCCVLLVALAVMAQCSSDTEPATKVTTNDFCTSIIVPGSGPCYPGSCNAYCHSQTGYNHLLSSLQDKFFSRFTIHEYIGQYMMNKEMKLVDAHAFIVPDEELIEGDFVVGNPQAEVTYPLNVVRQQMQAFSRSNLENGKGTFGSLVVIVKHQGWRQLFSGLSIDYLKAPRLHHRNLAWEAPSMAATIAIPPPPTPCPPPLHSATRASRRLLGLRQGGGRGREKQHTLEPAPPMVLVPVPSLEEDPVAAVTCRITKRRGEEAEVVRVLEIQCDVGKAKSFIRKMDLEARTLQPCVKASLLAKLLHKRISLSLAWLILLR</sequence>
<comment type="caution">
    <text evidence="2">The sequence shown here is derived from an EMBL/GenBank/DDBJ whole genome shotgun (WGS) entry which is preliminary data.</text>
</comment>
<organism evidence="2 3">
    <name type="scientific">Zizania palustris</name>
    <name type="common">Northern wild rice</name>
    <dbReference type="NCBI Taxonomy" id="103762"/>
    <lineage>
        <taxon>Eukaryota</taxon>
        <taxon>Viridiplantae</taxon>
        <taxon>Streptophyta</taxon>
        <taxon>Embryophyta</taxon>
        <taxon>Tracheophyta</taxon>
        <taxon>Spermatophyta</taxon>
        <taxon>Magnoliopsida</taxon>
        <taxon>Liliopsida</taxon>
        <taxon>Poales</taxon>
        <taxon>Poaceae</taxon>
        <taxon>BOP clade</taxon>
        <taxon>Oryzoideae</taxon>
        <taxon>Oryzeae</taxon>
        <taxon>Zizaniinae</taxon>
        <taxon>Zizania</taxon>
    </lineage>
</organism>
<keyword evidence="1" id="KW-0732">Signal</keyword>
<proteinExistence type="predicted"/>
<dbReference type="Pfam" id="PF00153">
    <property type="entry name" value="Mito_carr"/>
    <property type="match status" value="1"/>
</dbReference>
<dbReference type="AlphaFoldDB" id="A0A8J6BPT3"/>